<reference evidence="2 3" key="1">
    <citation type="submission" date="2024-09" db="EMBL/GenBank/DDBJ databases">
        <title>Novel species of the genus Pelomonas and Roseateles isolated from streams.</title>
        <authorList>
            <person name="Lu H."/>
        </authorList>
    </citation>
    <scope>NUCLEOTIDE SEQUENCE [LARGE SCALE GENOMIC DNA]</scope>
    <source>
        <strain evidence="2 3">DC23W</strain>
    </source>
</reference>
<feature type="chain" id="PRO_5045577277" evidence="1">
    <location>
        <begin position="27"/>
        <end position="334"/>
    </location>
</feature>
<keyword evidence="1" id="KW-0732">Signal</keyword>
<dbReference type="NCBIfam" id="TIGR02595">
    <property type="entry name" value="PEP_CTERM"/>
    <property type="match status" value="1"/>
</dbReference>
<evidence type="ECO:0000313" key="2">
    <source>
        <dbReference type="EMBL" id="MFG6416740.1"/>
    </source>
</evidence>
<gene>
    <name evidence="2" type="ORF">ACG02S_22845</name>
</gene>
<dbReference type="EMBL" id="JBIGHY010000011">
    <property type="protein sequence ID" value="MFG6416740.1"/>
    <property type="molecule type" value="Genomic_DNA"/>
</dbReference>
<comment type="caution">
    <text evidence="2">The sequence shown here is derived from an EMBL/GenBank/DDBJ whole genome shotgun (WGS) entry which is preliminary data.</text>
</comment>
<organism evidence="2 3">
    <name type="scientific">Pelomonas dachongensis</name>
    <dbReference type="NCBI Taxonomy" id="3299029"/>
    <lineage>
        <taxon>Bacteria</taxon>
        <taxon>Pseudomonadati</taxon>
        <taxon>Pseudomonadota</taxon>
        <taxon>Betaproteobacteria</taxon>
        <taxon>Burkholderiales</taxon>
        <taxon>Sphaerotilaceae</taxon>
        <taxon>Roseateles</taxon>
    </lineage>
</organism>
<evidence type="ECO:0000256" key="1">
    <source>
        <dbReference type="SAM" id="SignalP"/>
    </source>
</evidence>
<keyword evidence="3" id="KW-1185">Reference proteome</keyword>
<dbReference type="RefSeq" id="WP_394472806.1">
    <property type="nucleotide sequence ID" value="NZ_JBIGHY010000011.1"/>
</dbReference>
<evidence type="ECO:0000313" key="3">
    <source>
        <dbReference type="Proteomes" id="UP001606300"/>
    </source>
</evidence>
<proteinExistence type="predicted"/>
<sequence>MRVLNPPSLVTLLAGFALALPLAAHAYSASVFTRAGAGVSVIGAPGSTEHAPADRSASTTTVETLSLVNAANALSTYPLYTASAAAHASASVAPGVVSLRASGYGGGTASPPTYGQSDSTGYAYAWGGFNDSMTLDIAGVAAGTLVEVDFSMRFDGVANVTHSSVAGGWGKGGGDYHWLLQVTSAGWGAGMLYDSGTRTLQVDEYGNVTFNSLDFGSKSFTALLMTGAPLGLNAWAWAQAFGRGGFGFCPGCTDQMAGAGDSVMGGGTQSLSWNGVQGVRLNGSAVNLSTVSLVSQTGLDLMAPVTAVPEPMSALLMGLGLSVLAVARRRRPAD</sequence>
<dbReference type="InterPro" id="IPR013424">
    <property type="entry name" value="Ice-binding_C"/>
</dbReference>
<accession>A0ABW7ETI4</accession>
<name>A0ABW7ETI4_9BURK</name>
<feature type="signal peptide" evidence="1">
    <location>
        <begin position="1"/>
        <end position="26"/>
    </location>
</feature>
<dbReference type="Proteomes" id="UP001606300">
    <property type="component" value="Unassembled WGS sequence"/>
</dbReference>
<protein>
    <submittedName>
        <fullName evidence="2">PEP-CTERM sorting domain-containing protein</fullName>
    </submittedName>
</protein>